<dbReference type="PROSITE" id="PS00107">
    <property type="entry name" value="PROTEIN_KINASE_ATP"/>
    <property type="match status" value="1"/>
</dbReference>
<proteinExistence type="predicted"/>
<dbReference type="EMBL" id="RBNI01005227">
    <property type="protein sequence ID" value="RUP46916.1"/>
    <property type="molecule type" value="Genomic_DNA"/>
</dbReference>
<protein>
    <submittedName>
        <fullName evidence="10">Kinase-like domain-containing protein</fullName>
    </submittedName>
</protein>
<reference evidence="10 11" key="1">
    <citation type="journal article" date="2018" name="New Phytol.">
        <title>Phylogenomics of Endogonaceae and evolution of mycorrhizas within Mucoromycota.</title>
        <authorList>
            <person name="Chang Y."/>
            <person name="Desiro A."/>
            <person name="Na H."/>
            <person name="Sandor L."/>
            <person name="Lipzen A."/>
            <person name="Clum A."/>
            <person name="Barry K."/>
            <person name="Grigoriev I.V."/>
            <person name="Martin F.M."/>
            <person name="Stajich J.E."/>
            <person name="Smith M.E."/>
            <person name="Bonito G."/>
            <person name="Spatafora J.W."/>
        </authorList>
    </citation>
    <scope>NUCLEOTIDE SEQUENCE [LARGE SCALE GENOMIC DNA]</scope>
    <source>
        <strain evidence="10 11">GMNB39</strain>
    </source>
</reference>
<keyword evidence="5 6" id="KW-0067">ATP-binding</keyword>
<dbReference type="SUPFAM" id="SSF56112">
    <property type="entry name" value="Protein kinase-like (PK-like)"/>
    <property type="match status" value="2"/>
</dbReference>
<dbReference type="GO" id="GO:0005524">
    <property type="term" value="F:ATP binding"/>
    <property type="evidence" value="ECO:0007669"/>
    <property type="project" value="UniProtKB-UniRule"/>
</dbReference>
<dbReference type="Proteomes" id="UP000268093">
    <property type="component" value="Unassembled WGS sequence"/>
</dbReference>
<keyword evidence="3 6" id="KW-0547">Nucleotide-binding</keyword>
<dbReference type="Pfam" id="PF00069">
    <property type="entry name" value="Pkinase"/>
    <property type="match status" value="2"/>
</dbReference>
<dbReference type="InterPro" id="IPR017441">
    <property type="entry name" value="Protein_kinase_ATP_BS"/>
</dbReference>
<dbReference type="InterPro" id="IPR000961">
    <property type="entry name" value="AGC-kinase_C"/>
</dbReference>
<dbReference type="OrthoDB" id="354826at2759"/>
<dbReference type="InterPro" id="IPR000719">
    <property type="entry name" value="Prot_kinase_dom"/>
</dbReference>
<dbReference type="PROSITE" id="PS50011">
    <property type="entry name" value="PROTEIN_KINASE_DOM"/>
    <property type="match status" value="1"/>
</dbReference>
<accession>A0A433D7S2</accession>
<dbReference type="PANTHER" id="PTHR24355">
    <property type="entry name" value="G PROTEIN-COUPLED RECEPTOR KINASE/RIBOSOMAL PROTEIN S6 KINASE"/>
    <property type="match status" value="1"/>
</dbReference>
<dbReference type="AlphaFoldDB" id="A0A433D7S2"/>
<dbReference type="GO" id="GO:0004703">
    <property type="term" value="F:G protein-coupled receptor kinase activity"/>
    <property type="evidence" value="ECO:0007669"/>
    <property type="project" value="TreeGrafter"/>
</dbReference>
<evidence type="ECO:0000259" key="9">
    <source>
        <dbReference type="PROSITE" id="PS51285"/>
    </source>
</evidence>
<evidence type="ECO:0000256" key="6">
    <source>
        <dbReference type="PROSITE-ProRule" id="PRU10141"/>
    </source>
</evidence>
<dbReference type="Gene3D" id="3.30.200.20">
    <property type="entry name" value="Phosphorylase Kinase, domain 1"/>
    <property type="match status" value="1"/>
</dbReference>
<name>A0A433D7S2_9FUNG</name>
<evidence type="ECO:0000256" key="2">
    <source>
        <dbReference type="ARBA" id="ARBA00022679"/>
    </source>
</evidence>
<feature type="region of interest" description="Disordered" evidence="7">
    <location>
        <begin position="538"/>
        <end position="601"/>
    </location>
</feature>
<keyword evidence="4 10" id="KW-0418">Kinase</keyword>
<dbReference type="SMART" id="SM00220">
    <property type="entry name" value="S_TKc"/>
    <property type="match status" value="1"/>
</dbReference>
<dbReference type="PANTHER" id="PTHR24355:SF30">
    <property type="entry name" value="SERINE_THREONINE-PROTEIN KINASE 32B ISOFORM X1"/>
    <property type="match status" value="1"/>
</dbReference>
<keyword evidence="1" id="KW-0723">Serine/threonine-protein kinase</keyword>
<feature type="binding site" evidence="6">
    <location>
        <position position="49"/>
    </location>
    <ligand>
        <name>ATP</name>
        <dbReference type="ChEBI" id="CHEBI:30616"/>
    </ligand>
</feature>
<sequence length="641" mass="72352">MGNANGRPIDFEEEVNLTQFKLMRVVGRGAFGKVRIVERQDTHVLYALKYISKHECVKMDAVRNIFRERAMLEDLDHPFVCNLRFAFQDDDYMYMVMDLMMGGDMRFHISRKNFTEDEIAFWIAELACGIKYLHSKGVVHRWVCLLCGLSIRESADGAEILTFTYSLLHFICLPSICTFPSVFCFIPIPTTCRDIKPDNVLLDDRGHVHLTDFNIATHLHPNRPLNSHSGTQAYMGMHAVLYLCLRSLKEAISPEVFKGGGYNEDVDWWGLGVTFYECVYGKVSTLFLRLLFHDDRRPFEQDRSEDLKKAIMRGVIQYPTLNPPVSPACILAIQGFLQTDPNKRLGHGSNGWAMLIHHPFFRQIDWSLIETKTLTPPFQPSSDRINFDATYDLEELLLEEQPLEAYSRRSRKSRKRAPPKPGDKEQEKYERDMQLIEERFKMFDFTVFEKYEGFKDPLKMSVGEPPQWVKPAFEGAEAGDILPVKRISTTTLADTDSMMSGLTDTPSTPSSMMSQPIPLPIAPHTPPSHATSFPIGTLDMGKRNSTGNTTAVYTSTRNGSSGSFVASAEKRRQSGGIESRRKSGASFKERRERDRKSLGVNGVGWGSASALAIAGGVGGMGFEMDREDILARGEEYGGVLL</sequence>
<evidence type="ECO:0000256" key="7">
    <source>
        <dbReference type="SAM" id="MobiDB-lite"/>
    </source>
</evidence>
<evidence type="ECO:0000313" key="11">
    <source>
        <dbReference type="Proteomes" id="UP000268093"/>
    </source>
</evidence>
<feature type="domain" description="AGC-kinase C-terminal" evidence="9">
    <location>
        <begin position="362"/>
        <end position="455"/>
    </location>
</feature>
<dbReference type="PROSITE" id="PS51285">
    <property type="entry name" value="AGC_KINASE_CTER"/>
    <property type="match status" value="1"/>
</dbReference>
<comment type="caution">
    <text evidence="10">The sequence shown here is derived from an EMBL/GenBank/DDBJ whole genome shotgun (WGS) entry which is preliminary data.</text>
</comment>
<gene>
    <name evidence="10" type="ORF">BC936DRAFT_146371</name>
</gene>
<evidence type="ECO:0000256" key="4">
    <source>
        <dbReference type="ARBA" id="ARBA00022777"/>
    </source>
</evidence>
<evidence type="ECO:0000256" key="1">
    <source>
        <dbReference type="ARBA" id="ARBA00022527"/>
    </source>
</evidence>
<dbReference type="GO" id="GO:0001664">
    <property type="term" value="F:G protein-coupled receptor binding"/>
    <property type="evidence" value="ECO:0007669"/>
    <property type="project" value="TreeGrafter"/>
</dbReference>
<feature type="region of interest" description="Disordered" evidence="7">
    <location>
        <begin position="407"/>
        <end position="429"/>
    </location>
</feature>
<dbReference type="GO" id="GO:0009966">
    <property type="term" value="P:regulation of signal transduction"/>
    <property type="evidence" value="ECO:0007669"/>
    <property type="project" value="TreeGrafter"/>
</dbReference>
<feature type="compositionally biased region" description="Basic residues" evidence="7">
    <location>
        <begin position="408"/>
        <end position="418"/>
    </location>
</feature>
<feature type="compositionally biased region" description="Polar residues" evidence="7">
    <location>
        <begin position="543"/>
        <end position="564"/>
    </location>
</feature>
<feature type="domain" description="Protein kinase" evidence="8">
    <location>
        <begin position="20"/>
        <end position="361"/>
    </location>
</feature>
<keyword evidence="11" id="KW-1185">Reference proteome</keyword>
<dbReference type="FunFam" id="3.30.200.20:FF:000354">
    <property type="entry name" value="AGC/YANK protein kinase"/>
    <property type="match status" value="1"/>
</dbReference>
<feature type="compositionally biased region" description="Basic and acidic residues" evidence="7">
    <location>
        <begin position="587"/>
        <end position="597"/>
    </location>
</feature>
<dbReference type="Gene3D" id="1.10.510.10">
    <property type="entry name" value="Transferase(Phosphotransferase) domain 1"/>
    <property type="match status" value="1"/>
</dbReference>
<dbReference type="InterPro" id="IPR011009">
    <property type="entry name" value="Kinase-like_dom_sf"/>
</dbReference>
<evidence type="ECO:0000313" key="10">
    <source>
        <dbReference type="EMBL" id="RUP46916.1"/>
    </source>
</evidence>
<organism evidence="10 11">
    <name type="scientific">Jimgerdemannia flammicorona</name>
    <dbReference type="NCBI Taxonomy" id="994334"/>
    <lineage>
        <taxon>Eukaryota</taxon>
        <taxon>Fungi</taxon>
        <taxon>Fungi incertae sedis</taxon>
        <taxon>Mucoromycota</taxon>
        <taxon>Mucoromycotina</taxon>
        <taxon>Endogonomycetes</taxon>
        <taxon>Endogonales</taxon>
        <taxon>Endogonaceae</taxon>
        <taxon>Jimgerdemannia</taxon>
    </lineage>
</organism>
<keyword evidence="2" id="KW-0808">Transferase</keyword>
<evidence type="ECO:0000256" key="5">
    <source>
        <dbReference type="ARBA" id="ARBA00022840"/>
    </source>
</evidence>
<evidence type="ECO:0000256" key="3">
    <source>
        <dbReference type="ARBA" id="ARBA00022741"/>
    </source>
</evidence>
<dbReference type="GO" id="GO:0007186">
    <property type="term" value="P:G protein-coupled receptor signaling pathway"/>
    <property type="evidence" value="ECO:0007669"/>
    <property type="project" value="TreeGrafter"/>
</dbReference>
<evidence type="ECO:0000259" key="8">
    <source>
        <dbReference type="PROSITE" id="PS50011"/>
    </source>
</evidence>